<gene>
    <name evidence="2" type="ORF">A3SI_12484</name>
</gene>
<dbReference type="AlphaFoldDB" id="I5C1G6"/>
<feature type="signal peptide" evidence="1">
    <location>
        <begin position="1"/>
        <end position="21"/>
    </location>
</feature>
<accession>I5C1G6</accession>
<proteinExistence type="predicted"/>
<dbReference type="EMBL" id="AJYA01000028">
    <property type="protein sequence ID" value="EIM75668.1"/>
    <property type="molecule type" value="Genomic_DNA"/>
</dbReference>
<keyword evidence="3" id="KW-1185">Reference proteome</keyword>
<dbReference type="Proteomes" id="UP000005551">
    <property type="component" value="Unassembled WGS sequence"/>
</dbReference>
<name>I5C1G6_9BACT</name>
<dbReference type="STRING" id="1189621.A3SI_12484"/>
<keyword evidence="1" id="KW-0732">Signal</keyword>
<evidence type="ECO:0000256" key="1">
    <source>
        <dbReference type="SAM" id="SignalP"/>
    </source>
</evidence>
<organism evidence="2 3">
    <name type="scientific">Nitritalea halalkaliphila LW7</name>
    <dbReference type="NCBI Taxonomy" id="1189621"/>
    <lineage>
        <taxon>Bacteria</taxon>
        <taxon>Pseudomonadati</taxon>
        <taxon>Bacteroidota</taxon>
        <taxon>Cytophagia</taxon>
        <taxon>Cytophagales</taxon>
        <taxon>Cyclobacteriaceae</taxon>
        <taxon>Nitritalea</taxon>
    </lineage>
</organism>
<evidence type="ECO:0000313" key="2">
    <source>
        <dbReference type="EMBL" id="EIM75668.1"/>
    </source>
</evidence>
<comment type="caution">
    <text evidence="2">The sequence shown here is derived from an EMBL/GenBank/DDBJ whole genome shotgun (WGS) entry which is preliminary data.</text>
</comment>
<reference evidence="2 3" key="1">
    <citation type="submission" date="2012-05" db="EMBL/GenBank/DDBJ databases">
        <title>Genome sequence of Nitritalea halalkaliphila LW7.</title>
        <authorList>
            <person name="Jangir P.K."/>
            <person name="Singh A."/>
            <person name="Shivaji S."/>
            <person name="Sharma R."/>
        </authorList>
    </citation>
    <scope>NUCLEOTIDE SEQUENCE [LARGE SCALE GENOMIC DNA]</scope>
    <source>
        <strain evidence="2 3">LW7</strain>
    </source>
</reference>
<evidence type="ECO:0008006" key="4">
    <source>
        <dbReference type="Google" id="ProtNLM"/>
    </source>
</evidence>
<dbReference type="RefSeq" id="WP_009055622.1">
    <property type="nucleotide sequence ID" value="NZ_AJYA01000028.1"/>
</dbReference>
<feature type="chain" id="PRO_5003700318" description="Lipocalin-like domain-containing protein" evidence="1">
    <location>
        <begin position="22"/>
        <end position="156"/>
    </location>
</feature>
<dbReference type="PROSITE" id="PS51257">
    <property type="entry name" value="PROKAR_LIPOPROTEIN"/>
    <property type="match status" value="1"/>
</dbReference>
<evidence type="ECO:0000313" key="3">
    <source>
        <dbReference type="Proteomes" id="UP000005551"/>
    </source>
</evidence>
<protein>
    <recommendedName>
        <fullName evidence="4">Lipocalin-like domain-containing protein</fullName>
    </recommendedName>
</protein>
<sequence length="156" mass="17087">MKKLYFILLLFVWAACGSDSGAPSLTPEQEATQRLANTNSATWEVSLVTRNSQQETQFYQDMTVTFTTEKGFSSSNANDLFPASTTFSFPDEENLGRILLAGNRPASGVPITFTRNANTLRLEFTVSAAGAEQETSPVSRIQAIGGSYVLQFTLRQ</sequence>
<dbReference type="OrthoDB" id="838038at2"/>